<name>A0A1I2YPE5_9FIRM</name>
<dbReference type="SMART" id="SM00382">
    <property type="entry name" value="AAA"/>
    <property type="match status" value="1"/>
</dbReference>
<dbReference type="GO" id="GO:0005524">
    <property type="term" value="F:ATP binding"/>
    <property type="evidence" value="ECO:0007669"/>
    <property type="project" value="UniProtKB-KW"/>
</dbReference>
<keyword evidence="7" id="KW-1185">Reference proteome</keyword>
<dbReference type="STRING" id="341036.SAMN05660649_04541"/>
<proteinExistence type="inferred from homology"/>
<dbReference type="PROSITE" id="PS00211">
    <property type="entry name" value="ABC_TRANSPORTER_1"/>
    <property type="match status" value="1"/>
</dbReference>
<keyword evidence="3" id="KW-0547">Nucleotide-binding</keyword>
<dbReference type="PANTHER" id="PTHR43776">
    <property type="entry name" value="TRANSPORT ATP-BINDING PROTEIN"/>
    <property type="match status" value="1"/>
</dbReference>
<dbReference type="InterPro" id="IPR003439">
    <property type="entry name" value="ABC_transporter-like_ATP-bd"/>
</dbReference>
<reference evidence="7" key="1">
    <citation type="submission" date="2016-10" db="EMBL/GenBank/DDBJ databases">
        <authorList>
            <person name="Varghese N."/>
            <person name="Submissions S."/>
        </authorList>
    </citation>
    <scope>NUCLEOTIDE SEQUENCE [LARGE SCALE GENOMIC DNA]</scope>
    <source>
        <strain evidence="7">DSM 17038</strain>
    </source>
</reference>
<dbReference type="EMBL" id="FOOX01000022">
    <property type="protein sequence ID" value="SFH27523.1"/>
    <property type="molecule type" value="Genomic_DNA"/>
</dbReference>
<dbReference type="InterPro" id="IPR050319">
    <property type="entry name" value="ABC_transp_ATP-bind"/>
</dbReference>
<dbReference type="PANTHER" id="PTHR43776:SF7">
    <property type="entry name" value="D,D-DIPEPTIDE TRANSPORT ATP-BINDING PROTEIN DDPF-RELATED"/>
    <property type="match status" value="1"/>
</dbReference>
<dbReference type="Pfam" id="PF08352">
    <property type="entry name" value="oligo_HPY"/>
    <property type="match status" value="1"/>
</dbReference>
<dbReference type="CDD" id="cd03257">
    <property type="entry name" value="ABC_NikE_OppD_transporters"/>
    <property type="match status" value="1"/>
</dbReference>
<evidence type="ECO:0000256" key="1">
    <source>
        <dbReference type="ARBA" id="ARBA00005417"/>
    </source>
</evidence>
<accession>A0A1I2YPE5</accession>
<dbReference type="InterPro" id="IPR017871">
    <property type="entry name" value="ABC_transporter-like_CS"/>
</dbReference>
<evidence type="ECO:0000256" key="3">
    <source>
        <dbReference type="ARBA" id="ARBA00022741"/>
    </source>
</evidence>
<keyword evidence="4 6" id="KW-0067">ATP-binding</keyword>
<dbReference type="GO" id="GO:0015833">
    <property type="term" value="P:peptide transport"/>
    <property type="evidence" value="ECO:0007669"/>
    <property type="project" value="InterPro"/>
</dbReference>
<dbReference type="PROSITE" id="PS50893">
    <property type="entry name" value="ABC_TRANSPORTER_2"/>
    <property type="match status" value="1"/>
</dbReference>
<dbReference type="InterPro" id="IPR027417">
    <property type="entry name" value="P-loop_NTPase"/>
</dbReference>
<dbReference type="Pfam" id="PF00005">
    <property type="entry name" value="ABC_tran"/>
    <property type="match status" value="1"/>
</dbReference>
<protein>
    <submittedName>
        <fullName evidence="6">Oligopeptide transport system ATP-binding protein</fullName>
    </submittedName>
</protein>
<dbReference type="NCBIfam" id="TIGR01727">
    <property type="entry name" value="oligo_HPY"/>
    <property type="match status" value="1"/>
</dbReference>
<comment type="similarity">
    <text evidence="1">Belongs to the ABC transporter superfamily.</text>
</comment>
<dbReference type="InterPro" id="IPR013563">
    <property type="entry name" value="Oligopep_ABC_C"/>
</dbReference>
<evidence type="ECO:0000259" key="5">
    <source>
        <dbReference type="PROSITE" id="PS50893"/>
    </source>
</evidence>
<organism evidence="6 7">
    <name type="scientific">Desulfotruncus arcticus DSM 17038</name>
    <dbReference type="NCBI Taxonomy" id="1121424"/>
    <lineage>
        <taxon>Bacteria</taxon>
        <taxon>Bacillati</taxon>
        <taxon>Bacillota</taxon>
        <taxon>Clostridia</taxon>
        <taxon>Eubacteriales</taxon>
        <taxon>Desulfallaceae</taxon>
        <taxon>Desulfotruncus</taxon>
    </lineage>
</organism>
<dbReference type="Proteomes" id="UP000199337">
    <property type="component" value="Unassembled WGS sequence"/>
</dbReference>
<evidence type="ECO:0000313" key="7">
    <source>
        <dbReference type="Proteomes" id="UP000199337"/>
    </source>
</evidence>
<dbReference type="AlphaFoldDB" id="A0A1I2YPE5"/>
<dbReference type="GO" id="GO:0016887">
    <property type="term" value="F:ATP hydrolysis activity"/>
    <property type="evidence" value="ECO:0007669"/>
    <property type="project" value="InterPro"/>
</dbReference>
<keyword evidence="2" id="KW-0813">Transport</keyword>
<feature type="domain" description="ABC transporter" evidence="5">
    <location>
        <begin position="4"/>
        <end position="254"/>
    </location>
</feature>
<evidence type="ECO:0000256" key="2">
    <source>
        <dbReference type="ARBA" id="ARBA00022448"/>
    </source>
</evidence>
<evidence type="ECO:0000256" key="4">
    <source>
        <dbReference type="ARBA" id="ARBA00022840"/>
    </source>
</evidence>
<dbReference type="OrthoDB" id="9779287at2"/>
<gene>
    <name evidence="6" type="ORF">SAMN05660649_04541</name>
</gene>
<dbReference type="Gene3D" id="3.40.50.300">
    <property type="entry name" value="P-loop containing nucleotide triphosphate hydrolases"/>
    <property type="match status" value="1"/>
</dbReference>
<evidence type="ECO:0000313" key="6">
    <source>
        <dbReference type="EMBL" id="SFH27523.1"/>
    </source>
</evidence>
<dbReference type="SUPFAM" id="SSF52540">
    <property type="entry name" value="P-loop containing nucleoside triphosphate hydrolases"/>
    <property type="match status" value="1"/>
</dbReference>
<dbReference type="FunFam" id="3.40.50.300:FF:000016">
    <property type="entry name" value="Oligopeptide ABC transporter ATP-binding component"/>
    <property type="match status" value="1"/>
</dbReference>
<dbReference type="InterPro" id="IPR003593">
    <property type="entry name" value="AAA+_ATPase"/>
</dbReference>
<sequence>MSLLEAAGLAKAYPAENGLLARSGELIRAVDGVSFQLERGETLGLVGESGCGKSTLGRLLLRLEEPTAGKITLDGRDITRLPENRMRQLRRKIQIIFQDSYSSLNPRQTVGSIISEPLANYRIASKQGIRQKVGELLATVGLDPGLASRYPHEFSGGQRQRINIARALAPQPGIIVCDEPVSSLDVSIQAQILNLLKELKQSLGLSYIFISHDLAAVSYISDRVAVMYMGKFVEVLGCRELEKQARHPYTRALLAAVPRADLRRRVQAAVRGEPPDPLHPPAGCRFHPRCPIAVEKCRIEEPLLQASGAGHPVACHAPAELGQGLVRAQLPRIIDQFF</sequence>
<dbReference type="GO" id="GO:0055085">
    <property type="term" value="P:transmembrane transport"/>
    <property type="evidence" value="ECO:0007669"/>
    <property type="project" value="UniProtKB-ARBA"/>
</dbReference>